<sequence length="57" mass="6104">MSSDGMTVPFDGIKPMIDLLNESVVSTLSAFVADTSSAFVTHEPGPICLQKKQVHEP</sequence>
<evidence type="ECO:0000313" key="1">
    <source>
        <dbReference type="EMBL" id="KAG7096295.1"/>
    </source>
</evidence>
<dbReference type="Proteomes" id="UP001049176">
    <property type="component" value="Chromosome 2"/>
</dbReference>
<dbReference type="AlphaFoldDB" id="A0A9P7UX68"/>
<proteinExistence type="predicted"/>
<gene>
    <name evidence="1" type="ORF">E1B28_003742</name>
</gene>
<name>A0A9P7UX68_9AGAR</name>
<organism evidence="1 2">
    <name type="scientific">Marasmius oreades</name>
    <name type="common">fairy-ring Marasmius</name>
    <dbReference type="NCBI Taxonomy" id="181124"/>
    <lineage>
        <taxon>Eukaryota</taxon>
        <taxon>Fungi</taxon>
        <taxon>Dikarya</taxon>
        <taxon>Basidiomycota</taxon>
        <taxon>Agaricomycotina</taxon>
        <taxon>Agaricomycetes</taxon>
        <taxon>Agaricomycetidae</taxon>
        <taxon>Agaricales</taxon>
        <taxon>Marasmiineae</taxon>
        <taxon>Marasmiaceae</taxon>
        <taxon>Marasmius</taxon>
    </lineage>
</organism>
<dbReference type="RefSeq" id="XP_043012765.1">
    <property type="nucleotide sequence ID" value="XM_043148173.1"/>
</dbReference>
<dbReference type="EMBL" id="CM032182">
    <property type="protein sequence ID" value="KAG7096295.1"/>
    <property type="molecule type" value="Genomic_DNA"/>
</dbReference>
<reference evidence="1" key="1">
    <citation type="journal article" date="2021" name="Genome Biol. Evol.">
        <title>The assembled and annotated genome of the fairy-ring fungus Marasmius oreades.</title>
        <authorList>
            <person name="Hiltunen M."/>
            <person name="Ament-Velasquez S.L."/>
            <person name="Johannesson H."/>
        </authorList>
    </citation>
    <scope>NUCLEOTIDE SEQUENCE</scope>
    <source>
        <strain evidence="1">03SP1</strain>
    </source>
</reference>
<dbReference type="GeneID" id="66072818"/>
<accession>A0A9P7UX68</accession>
<protein>
    <submittedName>
        <fullName evidence="1">Uncharacterized protein</fullName>
    </submittedName>
</protein>
<dbReference type="KEGG" id="more:E1B28_003742"/>
<evidence type="ECO:0000313" key="2">
    <source>
        <dbReference type="Proteomes" id="UP001049176"/>
    </source>
</evidence>
<comment type="caution">
    <text evidence="1">The sequence shown here is derived from an EMBL/GenBank/DDBJ whole genome shotgun (WGS) entry which is preliminary data.</text>
</comment>
<keyword evidence="2" id="KW-1185">Reference proteome</keyword>